<gene>
    <name evidence="1" type="ORF">QAD02_006549</name>
</gene>
<dbReference type="Proteomes" id="UP001239111">
    <property type="component" value="Chromosome 4"/>
</dbReference>
<accession>A0ACC2N3I9</accession>
<organism evidence="1 2">
    <name type="scientific">Eretmocerus hayati</name>
    <dbReference type="NCBI Taxonomy" id="131215"/>
    <lineage>
        <taxon>Eukaryota</taxon>
        <taxon>Metazoa</taxon>
        <taxon>Ecdysozoa</taxon>
        <taxon>Arthropoda</taxon>
        <taxon>Hexapoda</taxon>
        <taxon>Insecta</taxon>
        <taxon>Pterygota</taxon>
        <taxon>Neoptera</taxon>
        <taxon>Endopterygota</taxon>
        <taxon>Hymenoptera</taxon>
        <taxon>Apocrita</taxon>
        <taxon>Proctotrupomorpha</taxon>
        <taxon>Chalcidoidea</taxon>
        <taxon>Aphelinidae</taxon>
        <taxon>Aphelininae</taxon>
        <taxon>Eretmocerus</taxon>
    </lineage>
</organism>
<reference evidence="1" key="1">
    <citation type="submission" date="2023-04" db="EMBL/GenBank/DDBJ databases">
        <title>A chromosome-level genome assembly of the parasitoid wasp Eretmocerus hayati.</title>
        <authorList>
            <person name="Zhong Y."/>
            <person name="Liu S."/>
            <person name="Liu Y."/>
        </authorList>
    </citation>
    <scope>NUCLEOTIDE SEQUENCE</scope>
    <source>
        <strain evidence="1">ZJU_SS_LIU_2023</strain>
    </source>
</reference>
<evidence type="ECO:0000313" key="1">
    <source>
        <dbReference type="EMBL" id="KAJ8664887.1"/>
    </source>
</evidence>
<keyword evidence="2" id="KW-1185">Reference proteome</keyword>
<dbReference type="EMBL" id="CM056744">
    <property type="protein sequence ID" value="KAJ8664887.1"/>
    <property type="molecule type" value="Genomic_DNA"/>
</dbReference>
<sequence length="787" mass="87082">MNTGGVSIDGENKTEAEGQTGSAYRMYETRSYPSGNANRGLSVQPFPHFQNPGNNADNTRNFNYTNYRPTSHSPGPSQHNQNYRSYAGNFNGFQNQRYGPPRGNYGQQFRSPVNSEYQGLGNSMNRMNLNYQGARLDNGTSRTPFQQATPAQRTSQGMANQQFRGPAPNQDRRPMNGRPLNQSQVPNHALMTEQEANISLNLIRVRMLGIKGKERKGKNSNPVTSTPKMTKTSALRAEAGRQIARDEIPAEFRRRSQSLGEETPPERRPTRSKPRKKVVIDEDGIAQRTRTRTKERQEKVREEVEQAGEKETELVNVASPGIMREEKEHGVSSQDRAKLGASEETGSLQVQVGSGQERERREAADESSDARPPLYDPRRSGLQEQTTDCGNPTESEDQVCPVESSATITIEKGEMEVEIAPAPTTESEGETSEVESLSNISGGNITKDEVQSMSRRLNESMVQRSKIHPVLELTGGGIQRALSEGDLTAEKEAGEVEHYSEGRIPGESTQERLDEADPIDAFTRDDSIMAERIRQLSQQLLDKTEAEIESKEGSSSEDTEVVIDAGPIRAVSETPTVTSKTPNAVSTPMQTACRAKRIPKFPRLEEVPETDNEVEPKITFTIPPEISMMVPLMPIPSMASLKSIETIVDATVPINDVLDQFRSMGPADKVIIVPHGEDKKKTKYVFHFGSSPSSMVVAEAKIREKESTKCQGLPRRVKERLGDRITTGGIAPVSARRARKRNVTRKAHTGHTDDQGPEENNGIGDTMEIDVSDMDNKWAREQLGNSP</sequence>
<comment type="caution">
    <text evidence="1">The sequence shown here is derived from an EMBL/GenBank/DDBJ whole genome shotgun (WGS) entry which is preliminary data.</text>
</comment>
<evidence type="ECO:0000313" key="2">
    <source>
        <dbReference type="Proteomes" id="UP001239111"/>
    </source>
</evidence>
<protein>
    <submittedName>
        <fullName evidence="1">Uncharacterized protein</fullName>
    </submittedName>
</protein>
<proteinExistence type="predicted"/>
<name>A0ACC2N3I9_9HYME</name>